<gene>
    <name evidence="3" type="ORF">GMLC_33630</name>
</gene>
<reference evidence="4" key="1">
    <citation type="submission" date="2020-06" db="EMBL/GenBank/DDBJ databases">
        <title>Draft genomic sequecing of Geomonas sp. Red745.</title>
        <authorList>
            <person name="Itoh H."/>
            <person name="Xu Z.X."/>
            <person name="Ushijima N."/>
            <person name="Masuda Y."/>
            <person name="Shiratori Y."/>
            <person name="Senoo K."/>
        </authorList>
    </citation>
    <scope>NUCLEOTIDE SEQUENCE [LARGE SCALE GENOMIC DNA]</scope>
    <source>
        <strain evidence="4">Red745</strain>
    </source>
</reference>
<dbReference type="RefSeq" id="WP_183362370.1">
    <property type="nucleotide sequence ID" value="NZ_BLXZ01000007.1"/>
</dbReference>
<sequence>MLGALRLLVPLLATLLTLWSVHAAEAATLLRIGGNGSALATLRLLAAAYHKRHPDTTIRVLPNLGSSGGINALHKGALDLAVSTRALKTDEQEQGLHAVEYARTPFVFANNLKVSKTSITEYELVNLLNQELPVGPNGSRIRIVLRPESDTDTSLVAQISPQVEQALRAAQARPGMLIAVTDADCLETLEKTPGAFGAAALSQIVTEKRAVRILSYNGVAPTLKNLAQGSYPLSKRYYLVLGKNASPAARDFATFLTSPAAHGILHQAGNLPTVAAKER</sequence>
<comment type="caution">
    <text evidence="3">The sequence shown here is derived from an EMBL/GenBank/DDBJ whole genome shotgun (WGS) entry which is preliminary data.</text>
</comment>
<dbReference type="InterPro" id="IPR024370">
    <property type="entry name" value="PBP_domain"/>
</dbReference>
<keyword evidence="1" id="KW-0732">Signal</keyword>
<dbReference type="EMBL" id="BLXZ01000007">
    <property type="protein sequence ID" value="GFO69784.1"/>
    <property type="molecule type" value="Genomic_DNA"/>
</dbReference>
<name>A0A6V8ND26_9BACT</name>
<proteinExistence type="predicted"/>
<protein>
    <recommendedName>
        <fullName evidence="2">PBP domain-containing protein</fullName>
    </recommendedName>
</protein>
<accession>A0A6V8ND26</accession>
<evidence type="ECO:0000313" key="3">
    <source>
        <dbReference type="EMBL" id="GFO69784.1"/>
    </source>
</evidence>
<keyword evidence="4" id="KW-1185">Reference proteome</keyword>
<dbReference type="InterPro" id="IPR050811">
    <property type="entry name" value="Phosphate_ABC_transporter"/>
</dbReference>
<evidence type="ECO:0000256" key="1">
    <source>
        <dbReference type="ARBA" id="ARBA00022729"/>
    </source>
</evidence>
<dbReference type="Gene3D" id="3.40.190.10">
    <property type="entry name" value="Periplasmic binding protein-like II"/>
    <property type="match status" value="2"/>
</dbReference>
<dbReference type="Proteomes" id="UP000587586">
    <property type="component" value="Unassembled WGS sequence"/>
</dbReference>
<evidence type="ECO:0000259" key="2">
    <source>
        <dbReference type="Pfam" id="PF12849"/>
    </source>
</evidence>
<dbReference type="PANTHER" id="PTHR30570">
    <property type="entry name" value="PERIPLASMIC PHOSPHATE BINDING COMPONENT OF PHOSPHATE ABC TRANSPORTER"/>
    <property type="match status" value="1"/>
</dbReference>
<feature type="domain" description="PBP" evidence="2">
    <location>
        <begin position="23"/>
        <end position="259"/>
    </location>
</feature>
<dbReference type="Pfam" id="PF12849">
    <property type="entry name" value="PBP_like_2"/>
    <property type="match status" value="1"/>
</dbReference>
<dbReference type="SUPFAM" id="SSF53850">
    <property type="entry name" value="Periplasmic binding protein-like II"/>
    <property type="match status" value="1"/>
</dbReference>
<evidence type="ECO:0000313" key="4">
    <source>
        <dbReference type="Proteomes" id="UP000587586"/>
    </source>
</evidence>
<dbReference type="AlphaFoldDB" id="A0A6V8ND26"/>
<organism evidence="3 4">
    <name type="scientific">Geomonas limicola</name>
    <dbReference type="NCBI Taxonomy" id="2740186"/>
    <lineage>
        <taxon>Bacteria</taxon>
        <taxon>Pseudomonadati</taxon>
        <taxon>Thermodesulfobacteriota</taxon>
        <taxon>Desulfuromonadia</taxon>
        <taxon>Geobacterales</taxon>
        <taxon>Geobacteraceae</taxon>
        <taxon>Geomonas</taxon>
    </lineage>
</organism>
<dbReference type="PANTHER" id="PTHR30570:SF1">
    <property type="entry name" value="PHOSPHATE-BINDING PROTEIN PSTS"/>
    <property type="match status" value="1"/>
</dbReference>